<evidence type="ECO:0000313" key="2">
    <source>
        <dbReference type="EMBL" id="CAI0375793.1"/>
    </source>
</evidence>
<proteinExistence type="predicted"/>
<accession>A0AAV0GT07</accession>
<comment type="caution">
    <text evidence="2">The sequence shown here is derived from an EMBL/GenBank/DDBJ whole genome shotgun (WGS) entry which is preliminary data.</text>
</comment>
<gene>
    <name evidence="2" type="ORF">LITE_LOCUS736</name>
</gene>
<dbReference type="Proteomes" id="UP001154282">
    <property type="component" value="Unassembled WGS sequence"/>
</dbReference>
<keyword evidence="1" id="KW-0175">Coiled coil</keyword>
<sequence length="243" mass="27099">MKGYVMWAIVNNLHNDRVSPVNIQSWPWEFPVHCQYLLLVAQPRVGSLWVAVKECKNLDSLLAEAEDESDKLITKLEPMEREVENHRLKTIQREQLRTTLGGNAGEEDEREHIADENAADISEQAGDSDAVGDDEVVLMEQRDMAVSQSVLSAVLSLTVGMIAWEGKDTVMPLVVPLYTVVGMSMRNVLKSFSTIRNKPAYDAVALLSFNCFILGTLTYPTLPKVVRILGSLASTHLSRFLKS</sequence>
<reference evidence="2" key="1">
    <citation type="submission" date="2022-08" db="EMBL/GenBank/DDBJ databases">
        <authorList>
            <person name="Gutierrez-Valencia J."/>
        </authorList>
    </citation>
    <scope>NUCLEOTIDE SEQUENCE</scope>
</reference>
<name>A0AAV0GT07_9ROSI</name>
<dbReference type="EMBL" id="CAMGYJ010000002">
    <property type="protein sequence ID" value="CAI0375793.1"/>
    <property type="molecule type" value="Genomic_DNA"/>
</dbReference>
<dbReference type="PANTHER" id="PTHR36073">
    <property type="match status" value="1"/>
</dbReference>
<evidence type="ECO:0000256" key="1">
    <source>
        <dbReference type="SAM" id="Coils"/>
    </source>
</evidence>
<evidence type="ECO:0000313" key="3">
    <source>
        <dbReference type="Proteomes" id="UP001154282"/>
    </source>
</evidence>
<keyword evidence="3" id="KW-1185">Reference proteome</keyword>
<dbReference type="PANTHER" id="PTHR36073:SF1">
    <property type="entry name" value="OS01G0962100 PROTEIN"/>
    <property type="match status" value="1"/>
</dbReference>
<organism evidence="2 3">
    <name type="scientific">Linum tenue</name>
    <dbReference type="NCBI Taxonomy" id="586396"/>
    <lineage>
        <taxon>Eukaryota</taxon>
        <taxon>Viridiplantae</taxon>
        <taxon>Streptophyta</taxon>
        <taxon>Embryophyta</taxon>
        <taxon>Tracheophyta</taxon>
        <taxon>Spermatophyta</taxon>
        <taxon>Magnoliopsida</taxon>
        <taxon>eudicotyledons</taxon>
        <taxon>Gunneridae</taxon>
        <taxon>Pentapetalae</taxon>
        <taxon>rosids</taxon>
        <taxon>fabids</taxon>
        <taxon>Malpighiales</taxon>
        <taxon>Linaceae</taxon>
        <taxon>Linum</taxon>
    </lineage>
</organism>
<protein>
    <submittedName>
        <fullName evidence="2">Uncharacterized protein</fullName>
    </submittedName>
</protein>
<feature type="coiled-coil region" evidence="1">
    <location>
        <begin position="55"/>
        <end position="82"/>
    </location>
</feature>
<dbReference type="AlphaFoldDB" id="A0AAV0GT07"/>